<feature type="transmembrane region" description="Helical" evidence="2">
    <location>
        <begin position="727"/>
        <end position="754"/>
    </location>
</feature>
<protein>
    <submittedName>
        <fullName evidence="3">Uncharacterized protein</fullName>
    </submittedName>
</protein>
<name>A0ABR2UMJ1_9PEZI</name>
<comment type="caution">
    <text evidence="3">The sequence shown here is derived from an EMBL/GenBank/DDBJ whole genome shotgun (WGS) entry which is preliminary data.</text>
</comment>
<dbReference type="Proteomes" id="UP001408356">
    <property type="component" value="Unassembled WGS sequence"/>
</dbReference>
<evidence type="ECO:0000313" key="3">
    <source>
        <dbReference type="EMBL" id="KAK9415855.1"/>
    </source>
</evidence>
<dbReference type="PANTHER" id="PTHR35309">
    <property type="match status" value="1"/>
</dbReference>
<keyword evidence="2" id="KW-0812">Transmembrane</keyword>
<keyword evidence="4" id="KW-1185">Reference proteome</keyword>
<feature type="region of interest" description="Disordered" evidence="1">
    <location>
        <begin position="25"/>
        <end position="44"/>
    </location>
</feature>
<dbReference type="PANTHER" id="PTHR35309:SF4">
    <property type="entry name" value="TOCOPHEROL CYCLASE"/>
    <property type="match status" value="1"/>
</dbReference>
<proteinExistence type="predicted"/>
<evidence type="ECO:0000256" key="2">
    <source>
        <dbReference type="SAM" id="Phobius"/>
    </source>
</evidence>
<feature type="transmembrane region" description="Helical" evidence="2">
    <location>
        <begin position="140"/>
        <end position="163"/>
    </location>
</feature>
<feature type="transmembrane region" description="Helical" evidence="2">
    <location>
        <begin position="252"/>
        <end position="277"/>
    </location>
</feature>
<gene>
    <name evidence="3" type="ORF">SUNI508_09984</name>
</gene>
<sequence length="1176" mass="132641">MASEQENIELRHRWPQTYYALPQGNQYPPEAFQTSSDTHQVTPTSYLSTSRTNYEGENLPDRPLLSHQTGSSWDYSQHTAARSTAYSDYTSRTASDTLLNNEAYDLRYHENEQSIKPNTRPARTPKYVTRANWTRHFHGWLIHVPAVLMTTAVVVLGTLPIYWHPEEGALVGGQLVRADIVANVLQLAAKIHEILIIMSLSAVALAMFRRRLIANGVRLGFLTGGYRVGDIAYLATAAFWRQGLDTSRPWEMLLSGYLVFATIMSTIVGPASAVLLVPTLGWYGFKPGSAFQNITLPLIYLNRTHEVWSTHFQTGYDPCGDVEGTLLYQSFCPGAGFPEILNWADGFGATDLSNNLTLQSTSSEIRRYLNFTQADNNVTLCSTLPHFLMNSVGLFQKFIDNTDVGAVSKEPRYRLNSKDHRYYQPFVQSKCDIHTNDSLMKSAAPVIYPVADFNCFDDTDCQQLQQTPRQFQGGRLNGSDYYDTKYIIEYSPTLDNSSVIFASGFVPYSPDEEVYLCTLFASWVPTTFSYDPKVRDIIQSQFKPDQSMQELARSQSTQHVRPIKFDQEWVRSSNPKWNSSATTSNTTLGDIIDKLLENQPLDENAPSYMASISSKETPTQVSLAKIFGAYLTESIARNSYGSGTYVKLQENDTDLMIFDLTQQHGYYAGIYTFTANGSNSTALDFQNETYYENGNFTEFRKTFQKALQINIEAERYGYGSGQHRRTLYFALAMMYIYLGTVFTYAIVVSVGYVLEFVNTEFRGQRIRILSVLPWSDLQDLILLALRTPPPRDEDLADAGAGVTNSKVWEKVVRARADEDDNVQLVLGDTAGTNELDMSVLLSMEHHAPHPRAAFEGYYSKFDLPSGAHVALIICEVRGAKTKPYMVSFTYVPQGCTKPFQKEVWVDKIDMKRDTDSRGFNLDVPGLGYAKWMEDGSTEYKIQHPDFTIKAKALPGTPWSPWTCTPESFLVNLPLPLHWHVQSLASECTYDLSTANFDLPDMDASGIAMIHEEKNWANSFPSAHMWLQARDGDRGFCCAGGQILGLEAFLLGYRSKNLNVDFRPPFAVRLVGLSPFMSYTSDWDNRTFELSVQSFRQKLTVKATAPKGTFFSLSSPFPEGHRENFLAQSFCATFVVKVYESSWFGLWRLVREDKFTDASLEFGGAYYPPAGTEQRFH</sequence>
<organism evidence="3 4">
    <name type="scientific">Seiridium unicorne</name>
    <dbReference type="NCBI Taxonomy" id="138068"/>
    <lineage>
        <taxon>Eukaryota</taxon>
        <taxon>Fungi</taxon>
        <taxon>Dikarya</taxon>
        <taxon>Ascomycota</taxon>
        <taxon>Pezizomycotina</taxon>
        <taxon>Sordariomycetes</taxon>
        <taxon>Xylariomycetidae</taxon>
        <taxon>Amphisphaeriales</taxon>
        <taxon>Sporocadaceae</taxon>
        <taxon>Seiridium</taxon>
    </lineage>
</organism>
<accession>A0ABR2UMJ1</accession>
<reference evidence="3 4" key="1">
    <citation type="journal article" date="2024" name="J. Plant Pathol.">
        <title>Sequence and assembly of the genome of Seiridium unicorne, isolate CBS 538.82, causal agent of cypress canker disease.</title>
        <authorList>
            <person name="Scali E."/>
            <person name="Rocca G.D."/>
            <person name="Danti R."/>
            <person name="Garbelotto M."/>
            <person name="Barberini S."/>
            <person name="Baroncelli R."/>
            <person name="Emiliani G."/>
        </authorList>
    </citation>
    <scope>NUCLEOTIDE SEQUENCE [LARGE SCALE GENOMIC DNA]</scope>
    <source>
        <strain evidence="3 4">BM-138-508</strain>
    </source>
</reference>
<evidence type="ECO:0000256" key="1">
    <source>
        <dbReference type="SAM" id="MobiDB-lite"/>
    </source>
</evidence>
<feature type="compositionally biased region" description="Polar residues" evidence="1">
    <location>
        <begin position="32"/>
        <end position="44"/>
    </location>
</feature>
<dbReference type="EMBL" id="JARVKF010000411">
    <property type="protein sequence ID" value="KAK9415855.1"/>
    <property type="molecule type" value="Genomic_DNA"/>
</dbReference>
<feature type="transmembrane region" description="Helical" evidence="2">
    <location>
        <begin position="219"/>
        <end position="240"/>
    </location>
</feature>
<keyword evidence="2" id="KW-1133">Transmembrane helix</keyword>
<feature type="transmembrane region" description="Helical" evidence="2">
    <location>
        <begin position="183"/>
        <end position="207"/>
    </location>
</feature>
<evidence type="ECO:0000313" key="4">
    <source>
        <dbReference type="Proteomes" id="UP001408356"/>
    </source>
</evidence>
<dbReference type="InterPro" id="IPR025893">
    <property type="entry name" value="Tocopherol_cyclase"/>
</dbReference>
<keyword evidence="2" id="KW-0472">Membrane</keyword>